<sequence length="349" mass="41054">MTTSRLEPSTSSIPEDVFMHEESDVEAQDLVSDDEDIGSRHIPKASVVASSYVPLPENSLLSQTGDIGGFIDWFCKKKGIIELTTEHLEGPAYEVVKSFHPDGDRLALSITKIKAAHYLDAELEQMVPDQMWIKEECMYDISATYGISYWWFKRQKFYIDRHSVDSNQRAIVRTHMRILSVVRIEVFLIYGYDYMKKIILRRADNKEYTIAENDFKDLYPSDFEDLYLLNLQGHLNHLPPRDKKILSTAVNLWIRNLMLMRFNEIHKFSNGTLQQIDEALDYRVKEFKVNKNNLGLNTRFWTTNDVIKCKQFMFAIQKRLKLRRIFRNLESFVGGRIREGDYRLLWRTE</sequence>
<reference evidence="1" key="1">
    <citation type="journal article" date="2022" name="Int. J. Mol. Sci.">
        <title>Draft Genome of Tanacetum Coccineum: Genomic Comparison of Closely Related Tanacetum-Family Plants.</title>
        <authorList>
            <person name="Yamashiro T."/>
            <person name="Shiraishi A."/>
            <person name="Nakayama K."/>
            <person name="Satake H."/>
        </authorList>
    </citation>
    <scope>NUCLEOTIDE SEQUENCE</scope>
</reference>
<reference evidence="1" key="2">
    <citation type="submission" date="2022-01" db="EMBL/GenBank/DDBJ databases">
        <authorList>
            <person name="Yamashiro T."/>
            <person name="Shiraishi A."/>
            <person name="Satake H."/>
            <person name="Nakayama K."/>
        </authorList>
    </citation>
    <scope>NUCLEOTIDE SEQUENCE</scope>
</reference>
<keyword evidence="2" id="KW-1185">Reference proteome</keyword>
<evidence type="ECO:0000313" key="2">
    <source>
        <dbReference type="Proteomes" id="UP001151760"/>
    </source>
</evidence>
<dbReference type="EMBL" id="BQNB010010821">
    <property type="protein sequence ID" value="GJS82394.1"/>
    <property type="molecule type" value="Genomic_DNA"/>
</dbReference>
<accession>A0ABQ4YX13</accession>
<name>A0ABQ4YX13_9ASTR</name>
<protein>
    <submittedName>
        <fullName evidence="1">Uncharacterized protein</fullName>
    </submittedName>
</protein>
<organism evidence="1 2">
    <name type="scientific">Tanacetum coccineum</name>
    <dbReference type="NCBI Taxonomy" id="301880"/>
    <lineage>
        <taxon>Eukaryota</taxon>
        <taxon>Viridiplantae</taxon>
        <taxon>Streptophyta</taxon>
        <taxon>Embryophyta</taxon>
        <taxon>Tracheophyta</taxon>
        <taxon>Spermatophyta</taxon>
        <taxon>Magnoliopsida</taxon>
        <taxon>eudicotyledons</taxon>
        <taxon>Gunneridae</taxon>
        <taxon>Pentapetalae</taxon>
        <taxon>asterids</taxon>
        <taxon>campanulids</taxon>
        <taxon>Asterales</taxon>
        <taxon>Asteraceae</taxon>
        <taxon>Asteroideae</taxon>
        <taxon>Anthemideae</taxon>
        <taxon>Anthemidinae</taxon>
        <taxon>Tanacetum</taxon>
    </lineage>
</organism>
<comment type="caution">
    <text evidence="1">The sequence shown here is derived from an EMBL/GenBank/DDBJ whole genome shotgun (WGS) entry which is preliminary data.</text>
</comment>
<evidence type="ECO:0000313" key="1">
    <source>
        <dbReference type="EMBL" id="GJS82394.1"/>
    </source>
</evidence>
<gene>
    <name evidence="1" type="ORF">Tco_0748935</name>
</gene>
<proteinExistence type="predicted"/>
<dbReference type="Proteomes" id="UP001151760">
    <property type="component" value="Unassembled WGS sequence"/>
</dbReference>